<reference evidence="2" key="2">
    <citation type="journal article" date="2023" name="Science">
        <title>Genomic signatures of disease resistance in endangered staghorn corals.</title>
        <authorList>
            <person name="Vollmer S.V."/>
            <person name="Selwyn J.D."/>
            <person name="Despard B.A."/>
            <person name="Roesel C.L."/>
        </authorList>
    </citation>
    <scope>NUCLEOTIDE SEQUENCE</scope>
    <source>
        <strain evidence="2">K2</strain>
    </source>
</reference>
<organism evidence="2 3">
    <name type="scientific">Acropora cervicornis</name>
    <name type="common">Staghorn coral</name>
    <dbReference type="NCBI Taxonomy" id="6130"/>
    <lineage>
        <taxon>Eukaryota</taxon>
        <taxon>Metazoa</taxon>
        <taxon>Cnidaria</taxon>
        <taxon>Anthozoa</taxon>
        <taxon>Hexacorallia</taxon>
        <taxon>Scleractinia</taxon>
        <taxon>Astrocoeniina</taxon>
        <taxon>Acroporidae</taxon>
        <taxon>Acropora</taxon>
    </lineage>
</organism>
<dbReference type="Proteomes" id="UP001249851">
    <property type="component" value="Unassembled WGS sequence"/>
</dbReference>
<dbReference type="GO" id="GO:0004714">
    <property type="term" value="F:transmembrane receptor protein tyrosine kinase activity"/>
    <property type="evidence" value="ECO:0007669"/>
    <property type="project" value="TreeGrafter"/>
</dbReference>
<dbReference type="EMBL" id="JARQWQ010000162">
    <property type="protein sequence ID" value="KAK2547907.1"/>
    <property type="molecule type" value="Genomic_DNA"/>
</dbReference>
<dbReference type="PIRSF" id="PIRSF000654">
    <property type="entry name" value="Integrin-linked_kinase"/>
    <property type="match status" value="1"/>
</dbReference>
<dbReference type="GO" id="GO:0007169">
    <property type="term" value="P:cell surface receptor protein tyrosine kinase signaling pathway"/>
    <property type="evidence" value="ECO:0007669"/>
    <property type="project" value="TreeGrafter"/>
</dbReference>
<dbReference type="GO" id="GO:0005886">
    <property type="term" value="C:plasma membrane"/>
    <property type="evidence" value="ECO:0007669"/>
    <property type="project" value="TreeGrafter"/>
</dbReference>
<dbReference type="Pfam" id="PF07714">
    <property type="entry name" value="PK_Tyr_Ser-Thr"/>
    <property type="match status" value="2"/>
</dbReference>
<evidence type="ECO:0000259" key="1">
    <source>
        <dbReference type="PROSITE" id="PS50011"/>
    </source>
</evidence>
<dbReference type="AlphaFoldDB" id="A0AAD9USB0"/>
<keyword evidence="2" id="KW-0418">Kinase</keyword>
<dbReference type="InterPro" id="IPR050122">
    <property type="entry name" value="RTK"/>
</dbReference>
<proteinExistence type="predicted"/>
<evidence type="ECO:0000313" key="2">
    <source>
        <dbReference type="EMBL" id="KAK2547907.1"/>
    </source>
</evidence>
<sequence length="238" mass="27780">MKNSGQYIEMTDTPNLELERNEIKFIRLLGSSNFGELYKAIVNDCAVAVKSLKENASQKDKQDMFTELHMMKYLKSHNHVVQMIGYSTRSDPILLILEYMPYGDLLGYLRISRGHHGICNSGEKKPTSRLTNTELLWSYGIVLWEVFTIGDSPYARVEPRQVASLLERGYRMPRPNHISEELYSVMSECWSEKPEDRPSFQWICTAMKRLINDHKTYVNLDIYNDEDYVNFDMVDELQ</sequence>
<dbReference type="InterPro" id="IPR001245">
    <property type="entry name" value="Ser-Thr/Tyr_kinase_cat_dom"/>
</dbReference>
<protein>
    <submittedName>
        <fullName evidence="2">Tyrosine-protein kinase receptor Tie-2</fullName>
    </submittedName>
</protein>
<gene>
    <name evidence="2" type="ORF">P5673_031993</name>
</gene>
<dbReference type="PANTHER" id="PTHR24416:SF611">
    <property type="entry name" value="TYROSINE-PROTEIN KINASE TRANSMEMBRANE RECEPTOR ROR"/>
    <property type="match status" value="1"/>
</dbReference>
<evidence type="ECO:0000313" key="3">
    <source>
        <dbReference type="Proteomes" id="UP001249851"/>
    </source>
</evidence>
<dbReference type="Gene3D" id="1.10.510.10">
    <property type="entry name" value="Transferase(Phosphotransferase) domain 1"/>
    <property type="match status" value="1"/>
</dbReference>
<name>A0AAD9USB0_ACRCE</name>
<dbReference type="InterPro" id="IPR000719">
    <property type="entry name" value="Prot_kinase_dom"/>
</dbReference>
<accession>A0AAD9USB0</accession>
<dbReference type="GO" id="GO:0005524">
    <property type="term" value="F:ATP binding"/>
    <property type="evidence" value="ECO:0007669"/>
    <property type="project" value="InterPro"/>
</dbReference>
<keyword evidence="3" id="KW-1185">Reference proteome</keyword>
<dbReference type="PANTHER" id="PTHR24416">
    <property type="entry name" value="TYROSINE-PROTEIN KINASE RECEPTOR"/>
    <property type="match status" value="1"/>
</dbReference>
<dbReference type="Gene3D" id="3.30.200.20">
    <property type="entry name" value="Phosphorylase Kinase, domain 1"/>
    <property type="match status" value="1"/>
</dbReference>
<dbReference type="PROSITE" id="PS50011">
    <property type="entry name" value="PROTEIN_KINASE_DOM"/>
    <property type="match status" value="1"/>
</dbReference>
<dbReference type="FunFam" id="1.10.510.10:FF:001346">
    <property type="entry name" value="Uncharacterized protein"/>
    <property type="match status" value="1"/>
</dbReference>
<dbReference type="SUPFAM" id="SSF56112">
    <property type="entry name" value="Protein kinase-like (PK-like)"/>
    <property type="match status" value="1"/>
</dbReference>
<comment type="caution">
    <text evidence="2">The sequence shown here is derived from an EMBL/GenBank/DDBJ whole genome shotgun (WGS) entry which is preliminary data.</text>
</comment>
<reference evidence="2" key="1">
    <citation type="journal article" date="2023" name="G3 (Bethesda)">
        <title>Whole genome assembly and annotation of the endangered Caribbean coral Acropora cervicornis.</title>
        <authorList>
            <person name="Selwyn J.D."/>
            <person name="Vollmer S.V."/>
        </authorList>
    </citation>
    <scope>NUCLEOTIDE SEQUENCE</scope>
    <source>
        <strain evidence="2">K2</strain>
    </source>
</reference>
<dbReference type="GO" id="GO:0043235">
    <property type="term" value="C:receptor complex"/>
    <property type="evidence" value="ECO:0007669"/>
    <property type="project" value="TreeGrafter"/>
</dbReference>
<dbReference type="InterPro" id="IPR011009">
    <property type="entry name" value="Kinase-like_dom_sf"/>
</dbReference>
<feature type="domain" description="Protein kinase" evidence="1">
    <location>
        <begin position="23"/>
        <end position="238"/>
    </location>
</feature>
<keyword evidence="2" id="KW-0675">Receptor</keyword>
<keyword evidence="2" id="KW-0808">Transferase</keyword>